<reference evidence="11 12" key="1">
    <citation type="submission" date="2024-11" db="EMBL/GenBank/DDBJ databases">
        <title>A near-complete genome assembly of Cinchona calisaya.</title>
        <authorList>
            <person name="Lian D.C."/>
            <person name="Zhao X.W."/>
            <person name="Wei L."/>
        </authorList>
    </citation>
    <scope>NUCLEOTIDE SEQUENCE [LARGE SCALE GENOMIC DNA]</scope>
    <source>
        <tissue evidence="11">Nenye</tissue>
    </source>
</reference>
<proteinExistence type="predicted"/>
<protein>
    <recommendedName>
        <fullName evidence="3">RING-type E3 ubiquitin transferase</fullName>
        <ecNumber evidence="3">2.3.2.27</ecNumber>
    </recommendedName>
</protein>
<keyword evidence="4" id="KW-0808">Transferase</keyword>
<keyword evidence="8" id="KW-0862">Zinc</keyword>
<keyword evidence="7" id="KW-0833">Ubl conjugation pathway</keyword>
<dbReference type="InterPro" id="IPR001841">
    <property type="entry name" value="Znf_RING"/>
</dbReference>
<evidence type="ECO:0000256" key="9">
    <source>
        <dbReference type="PROSITE-ProRule" id="PRU00175"/>
    </source>
</evidence>
<evidence type="ECO:0000313" key="12">
    <source>
        <dbReference type="Proteomes" id="UP001630127"/>
    </source>
</evidence>
<name>A0ABD2YW19_9GENT</name>
<dbReference type="GO" id="GO:0008270">
    <property type="term" value="F:zinc ion binding"/>
    <property type="evidence" value="ECO:0007669"/>
    <property type="project" value="UniProtKB-KW"/>
</dbReference>
<keyword evidence="6 9" id="KW-0863">Zinc-finger</keyword>
<dbReference type="GO" id="GO:0061630">
    <property type="term" value="F:ubiquitin protein ligase activity"/>
    <property type="evidence" value="ECO:0007669"/>
    <property type="project" value="UniProtKB-EC"/>
</dbReference>
<accession>A0ABD2YW19</accession>
<comment type="pathway">
    <text evidence="2">Protein modification; protein ubiquitination.</text>
</comment>
<evidence type="ECO:0000256" key="7">
    <source>
        <dbReference type="ARBA" id="ARBA00022786"/>
    </source>
</evidence>
<dbReference type="Pfam" id="PF12678">
    <property type="entry name" value="zf-rbx1"/>
    <property type="match status" value="1"/>
</dbReference>
<gene>
    <name evidence="11" type="ORF">ACH5RR_030913</name>
</gene>
<evidence type="ECO:0000256" key="2">
    <source>
        <dbReference type="ARBA" id="ARBA00004906"/>
    </source>
</evidence>
<comment type="catalytic activity">
    <reaction evidence="1">
        <text>S-ubiquitinyl-[E2 ubiquitin-conjugating enzyme]-L-cysteine + [acceptor protein]-L-lysine = [E2 ubiquitin-conjugating enzyme]-L-cysteine + N(6)-ubiquitinyl-[acceptor protein]-L-lysine.</text>
        <dbReference type="EC" id="2.3.2.27"/>
    </reaction>
</comment>
<feature type="domain" description="RING-type" evidence="10">
    <location>
        <begin position="65"/>
        <end position="102"/>
    </location>
</feature>
<organism evidence="11 12">
    <name type="scientific">Cinchona calisaya</name>
    <dbReference type="NCBI Taxonomy" id="153742"/>
    <lineage>
        <taxon>Eukaryota</taxon>
        <taxon>Viridiplantae</taxon>
        <taxon>Streptophyta</taxon>
        <taxon>Embryophyta</taxon>
        <taxon>Tracheophyta</taxon>
        <taxon>Spermatophyta</taxon>
        <taxon>Magnoliopsida</taxon>
        <taxon>eudicotyledons</taxon>
        <taxon>Gunneridae</taxon>
        <taxon>Pentapetalae</taxon>
        <taxon>asterids</taxon>
        <taxon>lamiids</taxon>
        <taxon>Gentianales</taxon>
        <taxon>Rubiaceae</taxon>
        <taxon>Cinchonoideae</taxon>
        <taxon>Cinchoneae</taxon>
        <taxon>Cinchona</taxon>
    </lineage>
</organism>
<evidence type="ECO:0000313" key="11">
    <source>
        <dbReference type="EMBL" id="KAL3511512.1"/>
    </source>
</evidence>
<keyword evidence="5" id="KW-0479">Metal-binding</keyword>
<dbReference type="PANTHER" id="PTHR46463:SF86">
    <property type="entry name" value="RING-TYPE DOMAIN-CONTAINING PROTEIN"/>
    <property type="match status" value="1"/>
</dbReference>
<dbReference type="EC" id="2.3.2.27" evidence="3"/>
<comment type="caution">
    <text evidence="11">The sequence shown here is derived from an EMBL/GenBank/DDBJ whole genome shotgun (WGS) entry which is preliminary data.</text>
</comment>
<dbReference type="Proteomes" id="UP001630127">
    <property type="component" value="Unassembled WGS sequence"/>
</dbReference>
<dbReference type="Gene3D" id="3.30.40.10">
    <property type="entry name" value="Zinc/RING finger domain, C3HC4 (zinc finger)"/>
    <property type="match status" value="1"/>
</dbReference>
<evidence type="ECO:0000256" key="5">
    <source>
        <dbReference type="ARBA" id="ARBA00022723"/>
    </source>
</evidence>
<dbReference type="PANTHER" id="PTHR46463">
    <property type="entry name" value="ZINC FINGER, RING/FYVE/PHD-TYPE"/>
    <property type="match status" value="1"/>
</dbReference>
<evidence type="ECO:0000256" key="1">
    <source>
        <dbReference type="ARBA" id="ARBA00000900"/>
    </source>
</evidence>
<keyword evidence="12" id="KW-1185">Reference proteome</keyword>
<dbReference type="InterPro" id="IPR024766">
    <property type="entry name" value="Znf_RING_H2"/>
</dbReference>
<sequence length="127" mass="14375">MLIKDSHIYSGMAWSLGEKWGGVESTEDSEICHSESSGKGQLVKISREILYIDPSSEEDDPWPTCSEEYTEENCRITTTCFHHFHLVCIYEWMESSDSCPFCGKDDCIKYASAINHGSIVMTNYLAT</sequence>
<dbReference type="EMBL" id="JBJUIK010000012">
    <property type="protein sequence ID" value="KAL3511512.1"/>
    <property type="molecule type" value="Genomic_DNA"/>
</dbReference>
<dbReference type="PROSITE" id="PS50089">
    <property type="entry name" value="ZF_RING_2"/>
    <property type="match status" value="1"/>
</dbReference>
<dbReference type="InterPro" id="IPR013083">
    <property type="entry name" value="Znf_RING/FYVE/PHD"/>
</dbReference>
<evidence type="ECO:0000259" key="10">
    <source>
        <dbReference type="PROSITE" id="PS50089"/>
    </source>
</evidence>
<evidence type="ECO:0000256" key="4">
    <source>
        <dbReference type="ARBA" id="ARBA00022679"/>
    </source>
</evidence>
<evidence type="ECO:0000256" key="8">
    <source>
        <dbReference type="ARBA" id="ARBA00022833"/>
    </source>
</evidence>
<dbReference type="SUPFAM" id="SSF57850">
    <property type="entry name" value="RING/U-box"/>
    <property type="match status" value="1"/>
</dbReference>
<evidence type="ECO:0000256" key="3">
    <source>
        <dbReference type="ARBA" id="ARBA00012483"/>
    </source>
</evidence>
<evidence type="ECO:0000256" key="6">
    <source>
        <dbReference type="ARBA" id="ARBA00022771"/>
    </source>
</evidence>
<dbReference type="AlphaFoldDB" id="A0ABD2YW19"/>